<reference evidence="1 2" key="1">
    <citation type="journal article" date="2022" name="Plant J.">
        <title>Chromosome-level genome of Camellia lanceoleosa provides a valuable resource for understanding genome evolution and self-incompatibility.</title>
        <authorList>
            <person name="Gong W."/>
            <person name="Xiao S."/>
            <person name="Wang L."/>
            <person name="Liao Z."/>
            <person name="Chang Y."/>
            <person name="Mo W."/>
            <person name="Hu G."/>
            <person name="Li W."/>
            <person name="Zhao G."/>
            <person name="Zhu H."/>
            <person name="Hu X."/>
            <person name="Ji K."/>
            <person name="Xiang X."/>
            <person name="Song Q."/>
            <person name="Yuan D."/>
            <person name="Jin S."/>
            <person name="Zhang L."/>
        </authorList>
    </citation>
    <scope>NUCLEOTIDE SEQUENCE [LARGE SCALE GENOMIC DNA]</scope>
    <source>
        <strain evidence="1">SQ_2022a</strain>
    </source>
</reference>
<protein>
    <submittedName>
        <fullName evidence="1">Uncharacterized protein</fullName>
    </submittedName>
</protein>
<evidence type="ECO:0000313" key="1">
    <source>
        <dbReference type="EMBL" id="KAI8009172.1"/>
    </source>
</evidence>
<dbReference type="EMBL" id="CM045764">
    <property type="protein sequence ID" value="KAI8009172.1"/>
    <property type="molecule type" value="Genomic_DNA"/>
</dbReference>
<proteinExistence type="predicted"/>
<keyword evidence="2" id="KW-1185">Reference proteome</keyword>
<sequence>MSGDEMTRVFWKSIKDKLIFPLVELDIKYFDLGLPHRDATDDKVTVENEACMKEFTLKQMWKSPNGTIRNILNGAQHVCDHKEKMKKMELEVYNFRSLGCDFVYVQLDEVQCGDVEFEKKIDEKIDQFIDRVEKHPSKKIDENIGQF</sequence>
<accession>A0ACC0H8L2</accession>
<evidence type="ECO:0000313" key="2">
    <source>
        <dbReference type="Proteomes" id="UP001060215"/>
    </source>
</evidence>
<gene>
    <name evidence="1" type="ORF">LOK49_LG07G01031</name>
</gene>
<dbReference type="Proteomes" id="UP001060215">
    <property type="component" value="Chromosome 7"/>
</dbReference>
<comment type="caution">
    <text evidence="1">The sequence shown here is derived from an EMBL/GenBank/DDBJ whole genome shotgun (WGS) entry which is preliminary data.</text>
</comment>
<organism evidence="1 2">
    <name type="scientific">Camellia lanceoleosa</name>
    <dbReference type="NCBI Taxonomy" id="1840588"/>
    <lineage>
        <taxon>Eukaryota</taxon>
        <taxon>Viridiplantae</taxon>
        <taxon>Streptophyta</taxon>
        <taxon>Embryophyta</taxon>
        <taxon>Tracheophyta</taxon>
        <taxon>Spermatophyta</taxon>
        <taxon>Magnoliopsida</taxon>
        <taxon>eudicotyledons</taxon>
        <taxon>Gunneridae</taxon>
        <taxon>Pentapetalae</taxon>
        <taxon>asterids</taxon>
        <taxon>Ericales</taxon>
        <taxon>Theaceae</taxon>
        <taxon>Camellia</taxon>
    </lineage>
</organism>
<name>A0ACC0H8L2_9ERIC</name>